<dbReference type="PANTHER" id="PTHR23073">
    <property type="entry name" value="26S PROTEASOME REGULATORY SUBUNIT"/>
    <property type="match status" value="1"/>
</dbReference>
<dbReference type="SUPFAM" id="SSF52540">
    <property type="entry name" value="P-loop containing nucleoside triphosphate hydrolases"/>
    <property type="match status" value="1"/>
</dbReference>
<name>A0A417XSE3_9ACTN</name>
<sequence>MTATTEAPTRTPVDELRAALETLDAMLCLRAEERCASPGGHRLTVEGFGEQLPDLDRYDGLGPLAATIAAAGLTAAEALVLVAALAPEVDERFAARYTALTDRPGVTGLTCEVARTLVARSLGGRLDANLTLSAHGTLRAAGLLVLDPPGDDPTSVLRVEPGLAAWLLGLPPAEPAVSADFPATPLRTVHTLDDVVLPARARARVADLRARIAHRDLVVEEWGFGRHHDNTAGLVALFHGPPGTGKTMTAAVIAAATGRPAYVVDLSALVSKYIGETEKSLARIFDRAARERSILVFDEADAVFGTRTEVSDAHDRYANQEVSYLLSRIEEHPGMVILTTNLLGNIDAAFRRRIHVVVEFPMPGPAERERLWLGALPPELPLAEGVDLVDLAERYSLSGAQIRDAVLEAAYLAAAGDRVVRAEELVAGVRRQYDKAGKTVPA</sequence>
<dbReference type="InterPro" id="IPR054472">
    <property type="entry name" value="WHD"/>
</dbReference>
<dbReference type="InterPro" id="IPR050221">
    <property type="entry name" value="26S_Proteasome_ATPase"/>
</dbReference>
<dbReference type="RefSeq" id="WP_118928999.1">
    <property type="nucleotide sequence ID" value="NZ_QXGH01000049.1"/>
</dbReference>
<dbReference type="OrthoDB" id="9802352at2"/>
<evidence type="ECO:0000259" key="4">
    <source>
        <dbReference type="SMART" id="SM00382"/>
    </source>
</evidence>
<comment type="caution">
    <text evidence="5">The sequence shown here is derived from an EMBL/GenBank/DDBJ whole genome shotgun (WGS) entry which is preliminary data.</text>
</comment>
<dbReference type="Pfam" id="PF00004">
    <property type="entry name" value="AAA"/>
    <property type="match status" value="1"/>
</dbReference>
<feature type="domain" description="AAA+ ATPase" evidence="4">
    <location>
        <begin position="232"/>
        <end position="360"/>
    </location>
</feature>
<dbReference type="GO" id="GO:0016887">
    <property type="term" value="F:ATP hydrolysis activity"/>
    <property type="evidence" value="ECO:0007669"/>
    <property type="project" value="InterPro"/>
</dbReference>
<reference evidence="5 6" key="1">
    <citation type="submission" date="2018-09" db="EMBL/GenBank/DDBJ databases">
        <title>Genome sequencing of Nocardioides immobilis CCTCC AB 2017083 for comparison to Nocardioides silvaticus.</title>
        <authorList>
            <person name="Li C."/>
            <person name="Wang G."/>
        </authorList>
    </citation>
    <scope>NUCLEOTIDE SEQUENCE [LARGE SCALE GENOMIC DNA]</scope>
    <source>
        <strain evidence="5 6">CCTCC AB 2017083</strain>
    </source>
</reference>
<gene>
    <name evidence="5" type="ORF">D0Z08_30220</name>
</gene>
<dbReference type="GO" id="GO:0005524">
    <property type="term" value="F:ATP binding"/>
    <property type="evidence" value="ECO:0007669"/>
    <property type="project" value="UniProtKB-KW"/>
</dbReference>
<dbReference type="InterPro" id="IPR003959">
    <property type="entry name" value="ATPase_AAA_core"/>
</dbReference>
<evidence type="ECO:0000313" key="6">
    <source>
        <dbReference type="Proteomes" id="UP000283644"/>
    </source>
</evidence>
<protein>
    <submittedName>
        <fullName evidence="5">ATP-binding protein</fullName>
    </submittedName>
</protein>
<dbReference type="AlphaFoldDB" id="A0A417XSE3"/>
<dbReference type="InterPro" id="IPR003593">
    <property type="entry name" value="AAA+_ATPase"/>
</dbReference>
<dbReference type="CDD" id="cd19481">
    <property type="entry name" value="RecA-like_protease"/>
    <property type="match status" value="1"/>
</dbReference>
<evidence type="ECO:0000256" key="1">
    <source>
        <dbReference type="ARBA" id="ARBA00006914"/>
    </source>
</evidence>
<dbReference type="Gene3D" id="3.40.50.300">
    <property type="entry name" value="P-loop containing nucleotide triphosphate hydrolases"/>
    <property type="match status" value="1"/>
</dbReference>
<comment type="similarity">
    <text evidence="1">Belongs to the AAA ATPase family.</text>
</comment>
<dbReference type="EMBL" id="QXGH01000049">
    <property type="protein sequence ID" value="RHW23368.1"/>
    <property type="molecule type" value="Genomic_DNA"/>
</dbReference>
<evidence type="ECO:0000313" key="5">
    <source>
        <dbReference type="EMBL" id="RHW23368.1"/>
    </source>
</evidence>
<proteinExistence type="inferred from homology"/>
<dbReference type="SMART" id="SM00382">
    <property type="entry name" value="AAA"/>
    <property type="match status" value="1"/>
</dbReference>
<keyword evidence="3 5" id="KW-0067">ATP-binding</keyword>
<dbReference type="InterPro" id="IPR027417">
    <property type="entry name" value="P-loop_NTPase"/>
</dbReference>
<organism evidence="5 6">
    <name type="scientific">Nocardioides immobilis</name>
    <dbReference type="NCBI Taxonomy" id="2049295"/>
    <lineage>
        <taxon>Bacteria</taxon>
        <taxon>Bacillati</taxon>
        <taxon>Actinomycetota</taxon>
        <taxon>Actinomycetes</taxon>
        <taxon>Propionibacteriales</taxon>
        <taxon>Nocardioidaceae</taxon>
        <taxon>Nocardioides</taxon>
    </lineage>
</organism>
<keyword evidence="6" id="KW-1185">Reference proteome</keyword>
<dbReference type="Proteomes" id="UP000283644">
    <property type="component" value="Unassembled WGS sequence"/>
</dbReference>
<evidence type="ECO:0000256" key="2">
    <source>
        <dbReference type="ARBA" id="ARBA00022741"/>
    </source>
</evidence>
<dbReference type="Pfam" id="PF22977">
    <property type="entry name" value="WHD"/>
    <property type="match status" value="1"/>
</dbReference>
<accession>A0A417XSE3</accession>
<evidence type="ECO:0000256" key="3">
    <source>
        <dbReference type="ARBA" id="ARBA00022840"/>
    </source>
</evidence>
<keyword evidence="2" id="KW-0547">Nucleotide-binding</keyword>